<accession>A0A927L2X9</accession>
<dbReference type="PROSITE" id="PS00356">
    <property type="entry name" value="HTH_LACI_1"/>
    <property type="match status" value="1"/>
</dbReference>
<dbReference type="CDD" id="cd01392">
    <property type="entry name" value="HTH_LacI"/>
    <property type="match status" value="1"/>
</dbReference>
<dbReference type="EMBL" id="JACYXT010000004">
    <property type="protein sequence ID" value="MBD9724023.1"/>
    <property type="molecule type" value="Genomic_DNA"/>
</dbReference>
<dbReference type="RefSeq" id="WP_192360856.1">
    <property type="nucleotide sequence ID" value="NZ_CP119182.1"/>
</dbReference>
<sequence length="365" mass="38693">MQSTGGSKRATIADVAHTAGVSTSAVSKVLNNGYGVSPAMRERVRAAMAELGYRPHAAARAMRGRTYTLGVLLASIRNAFYADLLDGVNAVLRDTEYALFLGSSGSSEKSEKEEQTRLIHAMADRRMDGLILIAPAVRRSEVVRLAAEVPTVVIGHHDPSPAYDCVVNQDGTGVDLVIDHLVGLGHRDIAHLSHPTVRGTQWEQRPEHHVRAAYRAAMARHGLADLARIVHSGYSDEGGYQGARDLLTSERPPTAIFAGADVAATGVFRAAAELGLRIPEDLSLAGYNNTSVAALAPVSLTSVDQAGALMGETAARLLLERVEGRRDRAVVTASTPHLVTRGSTGVPRGGSPGLPVPLPQPRPLR</sequence>
<name>A0A927L2X9_9ACTN</name>
<feature type="domain" description="HTH lacI-type" evidence="5">
    <location>
        <begin position="10"/>
        <end position="64"/>
    </location>
</feature>
<dbReference type="SMART" id="SM00354">
    <property type="entry name" value="HTH_LACI"/>
    <property type="match status" value="1"/>
</dbReference>
<dbReference type="InterPro" id="IPR000843">
    <property type="entry name" value="HTH_LacI"/>
</dbReference>
<dbReference type="InterPro" id="IPR028082">
    <property type="entry name" value="Peripla_BP_I"/>
</dbReference>
<dbReference type="Gene3D" id="3.40.50.2300">
    <property type="match status" value="2"/>
</dbReference>
<feature type="region of interest" description="Disordered" evidence="4">
    <location>
        <begin position="335"/>
        <end position="365"/>
    </location>
</feature>
<dbReference type="InterPro" id="IPR046335">
    <property type="entry name" value="LacI/GalR-like_sensor"/>
</dbReference>
<keyword evidence="1" id="KW-0805">Transcription regulation</keyword>
<evidence type="ECO:0000256" key="2">
    <source>
        <dbReference type="ARBA" id="ARBA00023125"/>
    </source>
</evidence>
<dbReference type="Pfam" id="PF00356">
    <property type="entry name" value="LacI"/>
    <property type="match status" value="1"/>
</dbReference>
<evidence type="ECO:0000256" key="4">
    <source>
        <dbReference type="SAM" id="MobiDB-lite"/>
    </source>
</evidence>
<evidence type="ECO:0000313" key="6">
    <source>
        <dbReference type="EMBL" id="MBD9724023.1"/>
    </source>
</evidence>
<feature type="compositionally biased region" description="Pro residues" evidence="4">
    <location>
        <begin position="354"/>
        <end position="365"/>
    </location>
</feature>
<evidence type="ECO:0000256" key="3">
    <source>
        <dbReference type="ARBA" id="ARBA00023163"/>
    </source>
</evidence>
<dbReference type="Pfam" id="PF13377">
    <property type="entry name" value="Peripla_BP_3"/>
    <property type="match status" value="1"/>
</dbReference>
<dbReference type="PANTHER" id="PTHR30146">
    <property type="entry name" value="LACI-RELATED TRANSCRIPTIONAL REPRESSOR"/>
    <property type="match status" value="1"/>
</dbReference>
<organism evidence="6 7">
    <name type="scientific">Streptomyces caniscabiei</name>
    <dbReference type="NCBI Taxonomy" id="2746961"/>
    <lineage>
        <taxon>Bacteria</taxon>
        <taxon>Bacillati</taxon>
        <taxon>Actinomycetota</taxon>
        <taxon>Actinomycetes</taxon>
        <taxon>Kitasatosporales</taxon>
        <taxon>Streptomycetaceae</taxon>
        <taxon>Streptomyces</taxon>
    </lineage>
</organism>
<gene>
    <name evidence="6" type="ORF">IHE70_12400</name>
</gene>
<dbReference type="InterPro" id="IPR010982">
    <property type="entry name" value="Lambda_DNA-bd_dom_sf"/>
</dbReference>
<proteinExistence type="predicted"/>
<dbReference type="GeneID" id="79928274"/>
<keyword evidence="2 6" id="KW-0238">DNA-binding</keyword>
<reference evidence="6" key="1">
    <citation type="submission" date="2020-09" db="EMBL/GenBank/DDBJ databases">
        <title>Streptomyces canutascabiei sp. nov., which causes potato common scab and is distributed across the world.</title>
        <authorList>
            <person name="Nguyen H.P."/>
            <person name="Weisberg A.J."/>
            <person name="Chang J.H."/>
            <person name="Clarke C.R."/>
        </authorList>
    </citation>
    <scope>NUCLEOTIDE SEQUENCE</scope>
    <source>
        <strain evidence="6">ID-01-6.2a</strain>
    </source>
</reference>
<evidence type="ECO:0000256" key="1">
    <source>
        <dbReference type="ARBA" id="ARBA00023015"/>
    </source>
</evidence>
<evidence type="ECO:0000259" key="5">
    <source>
        <dbReference type="PROSITE" id="PS50932"/>
    </source>
</evidence>
<dbReference type="PROSITE" id="PS50932">
    <property type="entry name" value="HTH_LACI_2"/>
    <property type="match status" value="1"/>
</dbReference>
<comment type="caution">
    <text evidence="6">The sequence shown here is derived from an EMBL/GenBank/DDBJ whole genome shotgun (WGS) entry which is preliminary data.</text>
</comment>
<dbReference type="SUPFAM" id="SSF53822">
    <property type="entry name" value="Periplasmic binding protein-like I"/>
    <property type="match status" value="1"/>
</dbReference>
<dbReference type="GO" id="GO:0003700">
    <property type="term" value="F:DNA-binding transcription factor activity"/>
    <property type="evidence" value="ECO:0007669"/>
    <property type="project" value="TreeGrafter"/>
</dbReference>
<protein>
    <submittedName>
        <fullName evidence="6">LacI family DNA-binding transcriptional regulator</fullName>
    </submittedName>
</protein>
<dbReference type="AlphaFoldDB" id="A0A927L2X9"/>
<keyword evidence="3" id="KW-0804">Transcription</keyword>
<dbReference type="CDD" id="cd06267">
    <property type="entry name" value="PBP1_LacI_sugar_binding-like"/>
    <property type="match status" value="1"/>
</dbReference>
<dbReference type="SUPFAM" id="SSF47413">
    <property type="entry name" value="lambda repressor-like DNA-binding domains"/>
    <property type="match status" value="1"/>
</dbReference>
<dbReference type="Proteomes" id="UP000661025">
    <property type="component" value="Unassembled WGS sequence"/>
</dbReference>
<evidence type="ECO:0000313" key="7">
    <source>
        <dbReference type="Proteomes" id="UP000661025"/>
    </source>
</evidence>
<dbReference type="PANTHER" id="PTHR30146:SF155">
    <property type="entry name" value="ALANINE RACEMASE"/>
    <property type="match status" value="1"/>
</dbReference>
<dbReference type="GO" id="GO:0000976">
    <property type="term" value="F:transcription cis-regulatory region binding"/>
    <property type="evidence" value="ECO:0007669"/>
    <property type="project" value="TreeGrafter"/>
</dbReference>
<dbReference type="Gene3D" id="1.10.260.40">
    <property type="entry name" value="lambda repressor-like DNA-binding domains"/>
    <property type="match status" value="1"/>
</dbReference>